<dbReference type="InterPro" id="IPR003583">
    <property type="entry name" value="Hlx-hairpin-Hlx_DNA-bd_motif"/>
</dbReference>
<evidence type="ECO:0000313" key="3">
    <source>
        <dbReference type="EMBL" id="EEG32126.1"/>
    </source>
</evidence>
<dbReference type="Proteomes" id="UP000003340">
    <property type="component" value="Unassembled WGS sequence"/>
</dbReference>
<dbReference type="GO" id="GO:0015627">
    <property type="term" value="C:type II protein secretion system complex"/>
    <property type="evidence" value="ECO:0007669"/>
    <property type="project" value="TreeGrafter"/>
</dbReference>
<feature type="region of interest" description="Disordered" evidence="1">
    <location>
        <begin position="46"/>
        <end position="84"/>
    </location>
</feature>
<dbReference type="HOGENOM" id="CLU_1728195_0_0_9"/>
<dbReference type="InterPro" id="IPR004509">
    <property type="entry name" value="Competence_ComEA_HhH"/>
</dbReference>
<dbReference type="PANTHER" id="PTHR21180:SF32">
    <property type="entry name" value="ENDONUCLEASE_EXONUCLEASE_PHOSPHATASE FAMILY DOMAIN-CONTAINING PROTEIN 1"/>
    <property type="match status" value="1"/>
</dbReference>
<dbReference type="GO" id="GO:0003677">
    <property type="term" value="F:DNA binding"/>
    <property type="evidence" value="ECO:0007669"/>
    <property type="project" value="InterPro"/>
</dbReference>
<sequence>MERSDKLVLSILCSIALVMLFAIVLYNAKASPAYADDAILLEAVPPSSSSSAVPEDKKEEPTPEAASAVESSPPSPQQQQPDSQPVELWFNLNTVTYEQLVLINGIGDTKANAILSFRDQIGQFDSLEQLQQVKGIGEKTYQKLIQYLYVD</sequence>
<name>C0E8S0_9FIRM</name>
<dbReference type="GO" id="GO:0006281">
    <property type="term" value="P:DNA repair"/>
    <property type="evidence" value="ECO:0007669"/>
    <property type="project" value="InterPro"/>
</dbReference>
<proteinExistence type="predicted"/>
<organism evidence="3 4">
    <name type="scientific">[Clostridium] methylpentosum DSM 5476</name>
    <dbReference type="NCBI Taxonomy" id="537013"/>
    <lineage>
        <taxon>Bacteria</taxon>
        <taxon>Bacillati</taxon>
        <taxon>Bacillota</taxon>
        <taxon>Clostridia</taxon>
        <taxon>Eubacteriales</taxon>
        <taxon>Oscillospiraceae</taxon>
        <taxon>Oscillospiraceae incertae sedis</taxon>
    </lineage>
</organism>
<dbReference type="STRING" id="537013.CLOSTMETH_00215"/>
<dbReference type="InterPro" id="IPR051675">
    <property type="entry name" value="Endo/Exo/Phosphatase_dom_1"/>
</dbReference>
<dbReference type="EMBL" id="ACEC01000009">
    <property type="protein sequence ID" value="EEG32126.1"/>
    <property type="molecule type" value="Genomic_DNA"/>
</dbReference>
<evidence type="ECO:0000256" key="1">
    <source>
        <dbReference type="SAM" id="MobiDB-lite"/>
    </source>
</evidence>
<dbReference type="NCBIfam" id="TIGR00426">
    <property type="entry name" value="competence protein ComEA helix-hairpin-helix repeat region"/>
    <property type="match status" value="1"/>
</dbReference>
<evidence type="ECO:0000259" key="2">
    <source>
        <dbReference type="SMART" id="SM00278"/>
    </source>
</evidence>
<feature type="domain" description="Helix-hairpin-helix DNA-binding motif class 1" evidence="2">
    <location>
        <begin position="128"/>
        <end position="147"/>
    </location>
</feature>
<keyword evidence="4" id="KW-1185">Reference proteome</keyword>
<reference evidence="3 4" key="1">
    <citation type="submission" date="2009-01" db="EMBL/GenBank/DDBJ databases">
        <authorList>
            <person name="Fulton L."/>
            <person name="Clifton S."/>
            <person name="Fulton B."/>
            <person name="Xu J."/>
            <person name="Minx P."/>
            <person name="Pepin K.H."/>
            <person name="Johnson M."/>
            <person name="Bhonagiri V."/>
            <person name="Nash W.E."/>
            <person name="Mardis E.R."/>
            <person name="Wilson R.K."/>
        </authorList>
    </citation>
    <scope>NUCLEOTIDE SEQUENCE [LARGE SCALE GENOMIC DNA]</scope>
    <source>
        <strain evidence="3 4">DSM 5476</strain>
    </source>
</reference>
<dbReference type="Pfam" id="PF12836">
    <property type="entry name" value="HHH_3"/>
    <property type="match status" value="1"/>
</dbReference>
<dbReference type="eggNOG" id="COG1555">
    <property type="taxonomic scope" value="Bacteria"/>
</dbReference>
<dbReference type="PANTHER" id="PTHR21180">
    <property type="entry name" value="ENDONUCLEASE/EXONUCLEASE/PHOSPHATASE FAMILY DOMAIN-CONTAINING PROTEIN 1"/>
    <property type="match status" value="1"/>
</dbReference>
<dbReference type="InterPro" id="IPR010994">
    <property type="entry name" value="RuvA_2-like"/>
</dbReference>
<reference evidence="3 4" key="2">
    <citation type="submission" date="2009-02" db="EMBL/GenBank/DDBJ databases">
        <title>Draft genome sequence of Clostridium methylpentosum (DSM 5476).</title>
        <authorList>
            <person name="Sudarsanam P."/>
            <person name="Ley R."/>
            <person name="Guruge J."/>
            <person name="Turnbaugh P.J."/>
            <person name="Mahowald M."/>
            <person name="Liep D."/>
            <person name="Gordon J."/>
        </authorList>
    </citation>
    <scope>NUCLEOTIDE SEQUENCE [LARGE SCALE GENOMIC DNA]</scope>
    <source>
        <strain evidence="3 4">DSM 5476</strain>
    </source>
</reference>
<feature type="compositionally biased region" description="Low complexity" evidence="1">
    <location>
        <begin position="63"/>
        <end position="84"/>
    </location>
</feature>
<evidence type="ECO:0000313" key="4">
    <source>
        <dbReference type="Proteomes" id="UP000003340"/>
    </source>
</evidence>
<dbReference type="Gene3D" id="1.10.150.280">
    <property type="entry name" value="AF1531-like domain"/>
    <property type="match status" value="1"/>
</dbReference>
<feature type="domain" description="Helix-hairpin-helix DNA-binding motif class 1" evidence="2">
    <location>
        <begin position="98"/>
        <end position="117"/>
    </location>
</feature>
<dbReference type="SMART" id="SM00278">
    <property type="entry name" value="HhH1"/>
    <property type="match status" value="2"/>
</dbReference>
<accession>C0E8S0</accession>
<protein>
    <recommendedName>
        <fullName evidence="2">Helix-hairpin-helix DNA-binding motif class 1 domain-containing protein</fullName>
    </recommendedName>
</protein>
<dbReference type="SUPFAM" id="SSF47781">
    <property type="entry name" value="RuvA domain 2-like"/>
    <property type="match status" value="1"/>
</dbReference>
<gene>
    <name evidence="3" type="ORF">CLOSTMETH_00215</name>
</gene>
<dbReference type="AlphaFoldDB" id="C0E8S0"/>
<dbReference type="GO" id="GO:0015628">
    <property type="term" value="P:protein secretion by the type II secretion system"/>
    <property type="evidence" value="ECO:0007669"/>
    <property type="project" value="TreeGrafter"/>
</dbReference>
<comment type="caution">
    <text evidence="3">The sequence shown here is derived from an EMBL/GenBank/DDBJ whole genome shotgun (WGS) entry which is preliminary data.</text>
</comment>